<dbReference type="KEGG" id="ahel:Q31a_32510"/>
<dbReference type="Proteomes" id="UP000318017">
    <property type="component" value="Chromosome"/>
</dbReference>
<keyword evidence="4" id="KW-1185">Reference proteome</keyword>
<dbReference type="AlphaFoldDB" id="A0A518G8N9"/>
<dbReference type="NCBIfam" id="TIGR02532">
    <property type="entry name" value="IV_pilin_GFxxxE"/>
    <property type="match status" value="1"/>
</dbReference>
<keyword evidence="1" id="KW-0472">Membrane</keyword>
<dbReference type="PANTHER" id="PTHR30093">
    <property type="entry name" value="GENERAL SECRETION PATHWAY PROTEIN G"/>
    <property type="match status" value="1"/>
</dbReference>
<protein>
    <recommendedName>
        <fullName evidence="2">DUF1559 domain-containing protein</fullName>
    </recommendedName>
</protein>
<dbReference type="Pfam" id="PF07596">
    <property type="entry name" value="SBP_bac_10"/>
    <property type="match status" value="1"/>
</dbReference>
<gene>
    <name evidence="3" type="ORF">Q31a_32510</name>
</gene>
<dbReference type="EMBL" id="CP036298">
    <property type="protein sequence ID" value="QDV24929.1"/>
    <property type="molecule type" value="Genomic_DNA"/>
</dbReference>
<proteinExistence type="predicted"/>
<evidence type="ECO:0000313" key="3">
    <source>
        <dbReference type="EMBL" id="QDV24929.1"/>
    </source>
</evidence>
<dbReference type="PANTHER" id="PTHR30093:SF2">
    <property type="entry name" value="TYPE II SECRETION SYSTEM PROTEIN H"/>
    <property type="match status" value="1"/>
</dbReference>
<dbReference type="Pfam" id="PF07963">
    <property type="entry name" value="N_methyl"/>
    <property type="match status" value="1"/>
</dbReference>
<dbReference type="SUPFAM" id="SSF54523">
    <property type="entry name" value="Pili subunits"/>
    <property type="match status" value="1"/>
</dbReference>
<name>A0A518G8N9_9BACT</name>
<evidence type="ECO:0000259" key="2">
    <source>
        <dbReference type="Pfam" id="PF07596"/>
    </source>
</evidence>
<dbReference type="Gene3D" id="3.30.700.10">
    <property type="entry name" value="Glycoprotein, Type 4 Pilin"/>
    <property type="match status" value="1"/>
</dbReference>
<accession>A0A518G8N9</accession>
<sequence>MQNPPNAIRRGVSLVELMVVLAIIGLMLGMLLPAVQVVRERAREAVCKNNLHQLNMAIANFAETHKKLPAEPVADQVSGWTVEILPFLEQRNRFEKLPVGRTLAAVPEAFRRPPAIFRCPRRTSLDEWNNAEQTNAHYAFVPTRGRKSYYVFDFPVELQAHWLNGPEFRYEAFIQRKGPHADGFFFSSGFQQGVGFMLNGVKQH</sequence>
<reference evidence="3 4" key="1">
    <citation type="submission" date="2019-02" db="EMBL/GenBank/DDBJ databases">
        <title>Deep-cultivation of Planctomycetes and their phenomic and genomic characterization uncovers novel biology.</title>
        <authorList>
            <person name="Wiegand S."/>
            <person name="Jogler M."/>
            <person name="Boedeker C."/>
            <person name="Pinto D."/>
            <person name="Vollmers J."/>
            <person name="Rivas-Marin E."/>
            <person name="Kohn T."/>
            <person name="Peeters S.H."/>
            <person name="Heuer A."/>
            <person name="Rast P."/>
            <person name="Oberbeckmann S."/>
            <person name="Bunk B."/>
            <person name="Jeske O."/>
            <person name="Meyerdierks A."/>
            <person name="Storesund J.E."/>
            <person name="Kallscheuer N."/>
            <person name="Luecker S."/>
            <person name="Lage O.M."/>
            <person name="Pohl T."/>
            <person name="Merkel B.J."/>
            <person name="Hornburger P."/>
            <person name="Mueller R.-W."/>
            <person name="Bruemmer F."/>
            <person name="Labrenz M."/>
            <person name="Spormann A.M."/>
            <person name="Op den Camp H."/>
            <person name="Overmann J."/>
            <person name="Amann R."/>
            <person name="Jetten M.S.M."/>
            <person name="Mascher T."/>
            <person name="Medema M.H."/>
            <person name="Devos D.P."/>
            <person name="Kaster A.-K."/>
            <person name="Ovreas L."/>
            <person name="Rohde M."/>
            <person name="Galperin M.Y."/>
            <person name="Jogler C."/>
        </authorList>
    </citation>
    <scope>NUCLEOTIDE SEQUENCE [LARGE SCALE GENOMIC DNA]</scope>
    <source>
        <strain evidence="3 4">Q31a</strain>
    </source>
</reference>
<dbReference type="InterPro" id="IPR012902">
    <property type="entry name" value="N_methyl_site"/>
</dbReference>
<dbReference type="InterPro" id="IPR011453">
    <property type="entry name" value="DUF1559"/>
</dbReference>
<dbReference type="RefSeq" id="WP_145079298.1">
    <property type="nucleotide sequence ID" value="NZ_CP036298.1"/>
</dbReference>
<dbReference type="OrthoDB" id="285158at2"/>
<evidence type="ECO:0000313" key="4">
    <source>
        <dbReference type="Proteomes" id="UP000318017"/>
    </source>
</evidence>
<feature type="transmembrane region" description="Helical" evidence="1">
    <location>
        <begin position="12"/>
        <end position="35"/>
    </location>
</feature>
<evidence type="ECO:0000256" key="1">
    <source>
        <dbReference type="SAM" id="Phobius"/>
    </source>
</evidence>
<feature type="domain" description="DUF1559" evidence="2">
    <location>
        <begin position="36"/>
        <end position="164"/>
    </location>
</feature>
<dbReference type="InterPro" id="IPR045584">
    <property type="entry name" value="Pilin-like"/>
</dbReference>
<dbReference type="PROSITE" id="PS00409">
    <property type="entry name" value="PROKAR_NTER_METHYL"/>
    <property type="match status" value="1"/>
</dbReference>
<organism evidence="3 4">
    <name type="scientific">Aureliella helgolandensis</name>
    <dbReference type="NCBI Taxonomy" id="2527968"/>
    <lineage>
        <taxon>Bacteria</taxon>
        <taxon>Pseudomonadati</taxon>
        <taxon>Planctomycetota</taxon>
        <taxon>Planctomycetia</taxon>
        <taxon>Pirellulales</taxon>
        <taxon>Pirellulaceae</taxon>
        <taxon>Aureliella</taxon>
    </lineage>
</organism>
<keyword evidence="1" id="KW-1133">Transmembrane helix</keyword>
<keyword evidence="1" id="KW-0812">Transmembrane</keyword>